<keyword evidence="1" id="KW-0472">Membrane</keyword>
<keyword evidence="1" id="KW-1133">Transmembrane helix</keyword>
<comment type="caution">
    <text evidence="2">The sequence shown here is derived from an EMBL/GenBank/DDBJ whole genome shotgun (WGS) entry which is preliminary data.</text>
</comment>
<reference evidence="2" key="1">
    <citation type="journal article" date="2022" name="Int. J. Syst. Evol. Microbiol.">
        <title>A novel species of lactic acid bacteria, Ligilactobacillus pabuli sp. nov., isolated from alfalfa silage.</title>
        <authorList>
            <person name="Tohno M."/>
            <person name="Tanizawa Y."/>
            <person name="Sawada H."/>
            <person name="Sakamoto M."/>
            <person name="Ohkuma M."/>
            <person name="Kobayashi H."/>
        </authorList>
    </citation>
    <scope>NUCLEOTIDE SEQUENCE</scope>
    <source>
        <strain evidence="2">AF129</strain>
    </source>
</reference>
<dbReference type="EMBL" id="BQXH01000005">
    <property type="protein sequence ID" value="GKS81110.1"/>
    <property type="molecule type" value="Genomic_DNA"/>
</dbReference>
<evidence type="ECO:0000313" key="2">
    <source>
        <dbReference type="EMBL" id="GKS81110.1"/>
    </source>
</evidence>
<dbReference type="Proteomes" id="UP001055149">
    <property type="component" value="Unassembled WGS sequence"/>
</dbReference>
<accession>A0ABQ5JGG8</accession>
<protein>
    <submittedName>
        <fullName evidence="2">Uncharacterized protein</fullName>
    </submittedName>
</protein>
<keyword evidence="1" id="KW-0812">Transmembrane</keyword>
<proteinExistence type="predicted"/>
<evidence type="ECO:0000256" key="1">
    <source>
        <dbReference type="SAM" id="Phobius"/>
    </source>
</evidence>
<feature type="transmembrane region" description="Helical" evidence="1">
    <location>
        <begin position="29"/>
        <end position="48"/>
    </location>
</feature>
<feature type="transmembrane region" description="Helical" evidence="1">
    <location>
        <begin position="7"/>
        <end position="23"/>
    </location>
</feature>
<keyword evidence="3" id="KW-1185">Reference proteome</keyword>
<gene>
    <name evidence="2" type="ORF">LPAF129_07950</name>
</gene>
<organism evidence="2 3">
    <name type="scientific">Ligilactobacillus pabuli</name>
    <dbReference type="NCBI Taxonomy" id="2886039"/>
    <lineage>
        <taxon>Bacteria</taxon>
        <taxon>Bacillati</taxon>
        <taxon>Bacillota</taxon>
        <taxon>Bacilli</taxon>
        <taxon>Lactobacillales</taxon>
        <taxon>Lactobacillaceae</taxon>
        <taxon>Ligilactobacillus</taxon>
    </lineage>
</organism>
<sequence>MSLKRILLDYLSVVAISLVYFLCLSPNNWNQFLIAIAIELPAVIVILFTKQLIKKRKGNSH</sequence>
<evidence type="ECO:0000313" key="3">
    <source>
        <dbReference type="Proteomes" id="UP001055149"/>
    </source>
</evidence>
<name>A0ABQ5JGG8_9LACO</name>